<reference evidence="2" key="1">
    <citation type="journal article" date="2012" name="Nat. Biotechnol.">
        <title>Reference genome sequence of the model plant Setaria.</title>
        <authorList>
            <person name="Bennetzen J.L."/>
            <person name="Schmutz J."/>
            <person name="Wang H."/>
            <person name="Percifield R."/>
            <person name="Hawkins J."/>
            <person name="Pontaroli A.C."/>
            <person name="Estep M."/>
            <person name="Feng L."/>
            <person name="Vaughn J.N."/>
            <person name="Grimwood J."/>
            <person name="Jenkins J."/>
            <person name="Barry K."/>
            <person name="Lindquist E."/>
            <person name="Hellsten U."/>
            <person name="Deshpande S."/>
            <person name="Wang X."/>
            <person name="Wu X."/>
            <person name="Mitros T."/>
            <person name="Triplett J."/>
            <person name="Yang X."/>
            <person name="Ye C.Y."/>
            <person name="Mauro-Herrera M."/>
            <person name="Wang L."/>
            <person name="Li P."/>
            <person name="Sharma M."/>
            <person name="Sharma R."/>
            <person name="Ronald P.C."/>
            <person name="Panaud O."/>
            <person name="Kellogg E.A."/>
            <person name="Brutnell T.P."/>
            <person name="Doust A.N."/>
            <person name="Tuskan G.A."/>
            <person name="Rokhsar D."/>
            <person name="Devos K.M."/>
        </authorList>
    </citation>
    <scope>NUCLEOTIDE SEQUENCE [LARGE SCALE GENOMIC DNA]</scope>
    <source>
        <strain evidence="2">cv. Yugu1</strain>
    </source>
</reference>
<evidence type="ECO:0000313" key="2">
    <source>
        <dbReference type="Proteomes" id="UP000004995"/>
    </source>
</evidence>
<keyword evidence="2" id="KW-1185">Reference proteome</keyword>
<accession>K4ANX6</accession>
<dbReference type="AlphaFoldDB" id="K4ANX6"/>
<sequence length="118" mass="13469">MVTDGRVSAVHVFFPGRRTCEGISRSSAVCFCVRRTRTFRHPAGMSVCVVFVVARLSSPSGYQGRRLTYYGRSWSCFCVRRAWWSCHCSSYSETRLLTESSRFRGVRIFSPDSGVKFM</sequence>
<dbReference type="EnsemblPlants" id="KQK90258">
    <property type="protein sequence ID" value="KQK90258"/>
    <property type="gene ID" value="SETIT_040624mg"/>
</dbReference>
<dbReference type="InParanoid" id="K4ANX6"/>
<evidence type="ECO:0000313" key="1">
    <source>
        <dbReference type="EnsemblPlants" id="KQK90258"/>
    </source>
</evidence>
<organism evidence="1 2">
    <name type="scientific">Setaria italica</name>
    <name type="common">Foxtail millet</name>
    <name type="synonym">Panicum italicum</name>
    <dbReference type="NCBI Taxonomy" id="4555"/>
    <lineage>
        <taxon>Eukaryota</taxon>
        <taxon>Viridiplantae</taxon>
        <taxon>Streptophyta</taxon>
        <taxon>Embryophyta</taxon>
        <taxon>Tracheophyta</taxon>
        <taxon>Spermatophyta</taxon>
        <taxon>Magnoliopsida</taxon>
        <taxon>Liliopsida</taxon>
        <taxon>Poales</taxon>
        <taxon>Poaceae</taxon>
        <taxon>PACMAD clade</taxon>
        <taxon>Panicoideae</taxon>
        <taxon>Panicodae</taxon>
        <taxon>Paniceae</taxon>
        <taxon>Cenchrinae</taxon>
        <taxon>Setaria</taxon>
    </lineage>
</organism>
<dbReference type="EMBL" id="AGNK02005914">
    <property type="status" value="NOT_ANNOTATED_CDS"/>
    <property type="molecule type" value="Genomic_DNA"/>
</dbReference>
<name>K4ANX6_SETIT</name>
<protein>
    <submittedName>
        <fullName evidence="1">Uncharacterized protein</fullName>
    </submittedName>
</protein>
<proteinExistence type="predicted"/>
<dbReference type="HOGENOM" id="CLU_2077196_0_0_1"/>
<reference evidence="1" key="2">
    <citation type="submission" date="2018-08" db="UniProtKB">
        <authorList>
            <consortium name="EnsemblPlants"/>
        </authorList>
    </citation>
    <scope>IDENTIFICATION</scope>
    <source>
        <strain evidence="1">Yugu1</strain>
    </source>
</reference>
<dbReference type="Gramene" id="KQK90258">
    <property type="protein sequence ID" value="KQK90258"/>
    <property type="gene ID" value="SETIT_040624mg"/>
</dbReference>
<dbReference type="Proteomes" id="UP000004995">
    <property type="component" value="Unassembled WGS sequence"/>
</dbReference>